<dbReference type="InterPro" id="IPR036390">
    <property type="entry name" value="WH_DNA-bd_sf"/>
</dbReference>
<keyword evidence="3" id="KW-0804">Transcription</keyword>
<name>R4KJJ2_9FIRM</name>
<feature type="domain" description="IclR-ED" evidence="7">
    <location>
        <begin position="75"/>
        <end position="259"/>
    </location>
</feature>
<dbReference type="Pfam" id="PF09339">
    <property type="entry name" value="HTH_IclR"/>
    <property type="match status" value="1"/>
</dbReference>
<reference evidence="8 9" key="1">
    <citation type="submission" date="2012-01" db="EMBL/GenBank/DDBJ databases">
        <title>Complete sequence of Desulfotomaculum gibsoniae DSM 7213.</title>
        <authorList>
            <consortium name="US DOE Joint Genome Institute"/>
            <person name="Lucas S."/>
            <person name="Han J."/>
            <person name="Lapidus A."/>
            <person name="Cheng J.-F."/>
            <person name="Goodwin L."/>
            <person name="Pitluck S."/>
            <person name="Peters L."/>
            <person name="Ovchinnikova G."/>
            <person name="Teshima H."/>
            <person name="Detter J.C."/>
            <person name="Han C."/>
            <person name="Tapia R."/>
            <person name="Land M."/>
            <person name="Hauser L."/>
            <person name="Kyrpides N."/>
            <person name="Ivanova N."/>
            <person name="Pagani I."/>
            <person name="Parshina S."/>
            <person name="Plugge C."/>
            <person name="Muyzer G."/>
            <person name="Kuever J."/>
            <person name="Ivanova A."/>
            <person name="Nazina T."/>
            <person name="Klenk H.-P."/>
            <person name="Brambilla E."/>
            <person name="Spring S."/>
            <person name="Stams A.F."/>
            <person name="Woyke T."/>
        </authorList>
    </citation>
    <scope>NUCLEOTIDE SEQUENCE [LARGE SCALE GENOMIC DNA]</scope>
    <source>
        <strain evidence="8 9">DSM 7213</strain>
    </source>
</reference>
<dbReference type="GO" id="GO:0003677">
    <property type="term" value="F:DNA binding"/>
    <property type="evidence" value="ECO:0007669"/>
    <property type="project" value="UniProtKB-KW"/>
</dbReference>
<accession>R4KJJ2</accession>
<keyword evidence="9" id="KW-1185">Reference proteome</keyword>
<dbReference type="InterPro" id="IPR050707">
    <property type="entry name" value="HTH_MetabolicPath_Reg"/>
</dbReference>
<dbReference type="SMART" id="SM00346">
    <property type="entry name" value="HTH_ICLR"/>
    <property type="match status" value="1"/>
</dbReference>
<evidence type="ECO:0000259" key="6">
    <source>
        <dbReference type="PROSITE" id="PS51077"/>
    </source>
</evidence>
<dbReference type="RefSeq" id="WP_006523024.1">
    <property type="nucleotide sequence ID" value="NC_021184.1"/>
</dbReference>
<dbReference type="GO" id="GO:0003700">
    <property type="term" value="F:DNA-binding transcription factor activity"/>
    <property type="evidence" value="ECO:0007669"/>
    <property type="project" value="TreeGrafter"/>
</dbReference>
<dbReference type="FunFam" id="1.10.10.10:FF:000056">
    <property type="entry name" value="IclR family transcriptional regulator"/>
    <property type="match status" value="1"/>
</dbReference>
<evidence type="ECO:0000256" key="1">
    <source>
        <dbReference type="ARBA" id="ARBA00023015"/>
    </source>
</evidence>
<evidence type="ECO:0000259" key="7">
    <source>
        <dbReference type="PROSITE" id="PS51078"/>
    </source>
</evidence>
<organism evidence="8 9">
    <name type="scientific">Desulfoscipio gibsoniae DSM 7213</name>
    <dbReference type="NCBI Taxonomy" id="767817"/>
    <lineage>
        <taxon>Bacteria</taxon>
        <taxon>Bacillati</taxon>
        <taxon>Bacillota</taxon>
        <taxon>Clostridia</taxon>
        <taxon>Eubacteriales</taxon>
        <taxon>Desulfallaceae</taxon>
        <taxon>Desulfoscipio</taxon>
    </lineage>
</organism>
<dbReference type="PROSITE" id="PS51077">
    <property type="entry name" value="HTH_ICLR"/>
    <property type="match status" value="1"/>
</dbReference>
<dbReference type="InterPro" id="IPR005471">
    <property type="entry name" value="Tscrpt_reg_IclR_N"/>
</dbReference>
<protein>
    <recommendedName>
        <fullName evidence="5">Glycerol operon regulatory protein</fullName>
    </recommendedName>
</protein>
<dbReference type="Pfam" id="PF01614">
    <property type="entry name" value="IclR_C"/>
    <property type="match status" value="1"/>
</dbReference>
<dbReference type="GO" id="GO:0045892">
    <property type="term" value="P:negative regulation of DNA-templated transcription"/>
    <property type="evidence" value="ECO:0007669"/>
    <property type="project" value="TreeGrafter"/>
</dbReference>
<feature type="domain" description="HTH iclR-type" evidence="6">
    <location>
        <begin position="12"/>
        <end position="74"/>
    </location>
</feature>
<dbReference type="InterPro" id="IPR014757">
    <property type="entry name" value="Tscrpt_reg_IclR_C"/>
</dbReference>
<dbReference type="Gene3D" id="3.30.450.40">
    <property type="match status" value="1"/>
</dbReference>
<comment type="function">
    <text evidence="4">May be an activator protein for the gylABX operon.</text>
</comment>
<dbReference type="OrthoDB" id="9791752at2"/>
<dbReference type="eggNOG" id="COG1414">
    <property type="taxonomic scope" value="Bacteria"/>
</dbReference>
<dbReference type="SUPFAM" id="SSF46785">
    <property type="entry name" value="Winged helix' DNA-binding domain"/>
    <property type="match status" value="1"/>
</dbReference>
<dbReference type="Proteomes" id="UP000013520">
    <property type="component" value="Chromosome"/>
</dbReference>
<dbReference type="InterPro" id="IPR036388">
    <property type="entry name" value="WH-like_DNA-bd_sf"/>
</dbReference>
<evidence type="ECO:0000256" key="5">
    <source>
        <dbReference type="ARBA" id="ARBA00070406"/>
    </source>
</evidence>
<keyword evidence="1" id="KW-0805">Transcription regulation</keyword>
<evidence type="ECO:0000256" key="4">
    <source>
        <dbReference type="ARBA" id="ARBA00058938"/>
    </source>
</evidence>
<dbReference type="PROSITE" id="PS51078">
    <property type="entry name" value="ICLR_ED"/>
    <property type="match status" value="1"/>
</dbReference>
<dbReference type="PANTHER" id="PTHR30136:SF35">
    <property type="entry name" value="HTH-TYPE TRANSCRIPTIONAL REGULATOR RV1719"/>
    <property type="match status" value="1"/>
</dbReference>
<dbReference type="KEGG" id="dgi:Desgi_2367"/>
<keyword evidence="2" id="KW-0238">DNA-binding</keyword>
<evidence type="ECO:0000256" key="3">
    <source>
        <dbReference type="ARBA" id="ARBA00023163"/>
    </source>
</evidence>
<dbReference type="EMBL" id="CP003273">
    <property type="protein sequence ID" value="AGL01782.1"/>
    <property type="molecule type" value="Genomic_DNA"/>
</dbReference>
<dbReference type="STRING" id="767817.Desgi_2367"/>
<evidence type="ECO:0000313" key="8">
    <source>
        <dbReference type="EMBL" id="AGL01782.1"/>
    </source>
</evidence>
<dbReference type="InterPro" id="IPR029016">
    <property type="entry name" value="GAF-like_dom_sf"/>
</dbReference>
<dbReference type="PANTHER" id="PTHR30136">
    <property type="entry name" value="HELIX-TURN-HELIX TRANSCRIPTIONAL REGULATOR, ICLR FAMILY"/>
    <property type="match status" value="1"/>
</dbReference>
<dbReference type="HOGENOM" id="CLU_062618_7_1_9"/>
<evidence type="ECO:0000313" key="9">
    <source>
        <dbReference type="Proteomes" id="UP000013520"/>
    </source>
</evidence>
<evidence type="ECO:0000256" key="2">
    <source>
        <dbReference type="ARBA" id="ARBA00023125"/>
    </source>
</evidence>
<proteinExistence type="predicted"/>
<dbReference type="AlphaFoldDB" id="R4KJJ2"/>
<gene>
    <name evidence="8" type="ORF">Desgi_2367</name>
</gene>
<sequence>MSTGKERKTKTVQSVDRSLAILEALAKHREPIALTVLSVKLGLNISTVHRLLNTLIVAGFVEQEPNQGHYRLGLKTFEIGNAALYNLDIRSIAKPYLKELVDRCSETANLSVLNRGEVVYIDQVESPNIVKMFAKPGTRGPAYCTASGKVLLAALPPGELNQIIKETKFYKYTDSTITDPELLKKELAKVNQQNYASDLGELEEGVQCVAAPIRSHEGKIIAAISVSGPDARISQGFPQAELIKLITEAANRISLQLGFYR</sequence>
<dbReference type="Gene3D" id="1.10.10.10">
    <property type="entry name" value="Winged helix-like DNA-binding domain superfamily/Winged helix DNA-binding domain"/>
    <property type="match status" value="1"/>
</dbReference>
<dbReference type="SUPFAM" id="SSF55781">
    <property type="entry name" value="GAF domain-like"/>
    <property type="match status" value="1"/>
</dbReference>